<dbReference type="EnsemblMetazoa" id="OVOC699.1">
    <property type="protein sequence ID" value="OVOC699.1"/>
    <property type="gene ID" value="WBGene00237508"/>
</dbReference>
<reference evidence="2" key="1">
    <citation type="submission" date="2013-10" db="EMBL/GenBank/DDBJ databases">
        <title>Genome sequencing of Onchocerca volvulus.</title>
        <authorList>
            <person name="Cotton J."/>
            <person name="Tsai J."/>
            <person name="Stanley E."/>
            <person name="Tracey A."/>
            <person name="Holroyd N."/>
            <person name="Lustigman S."/>
            <person name="Berriman M."/>
        </authorList>
    </citation>
    <scope>NUCLEOTIDE SEQUENCE</scope>
</reference>
<protein>
    <submittedName>
        <fullName evidence="1">Uncharacterized protein</fullName>
    </submittedName>
</protein>
<reference evidence="1" key="2">
    <citation type="submission" date="2022-06" db="UniProtKB">
        <authorList>
            <consortium name="EnsemblMetazoa"/>
        </authorList>
    </citation>
    <scope>IDENTIFICATION</scope>
</reference>
<dbReference type="Proteomes" id="UP000024404">
    <property type="component" value="Unassembled WGS sequence"/>
</dbReference>
<proteinExistence type="predicted"/>
<evidence type="ECO:0000313" key="2">
    <source>
        <dbReference type="Proteomes" id="UP000024404"/>
    </source>
</evidence>
<organism evidence="1 2">
    <name type="scientific">Onchocerca volvulus</name>
    <dbReference type="NCBI Taxonomy" id="6282"/>
    <lineage>
        <taxon>Eukaryota</taxon>
        <taxon>Metazoa</taxon>
        <taxon>Ecdysozoa</taxon>
        <taxon>Nematoda</taxon>
        <taxon>Chromadorea</taxon>
        <taxon>Rhabditida</taxon>
        <taxon>Spirurina</taxon>
        <taxon>Spiruromorpha</taxon>
        <taxon>Filarioidea</taxon>
        <taxon>Onchocercidae</taxon>
        <taxon>Onchocerca</taxon>
    </lineage>
</organism>
<accession>A0A8R1Y195</accession>
<dbReference type="EMBL" id="CMVM020000020">
    <property type="status" value="NOT_ANNOTATED_CDS"/>
    <property type="molecule type" value="Genomic_DNA"/>
</dbReference>
<sequence length="75" mass="8582">MIYSPQKPGIRIVRSIYGKSDVPDDDLNRKQQIDVIDEFYDDMLRSSTHGKLKRKSLSDQLKNSAKIIVLLCAIC</sequence>
<name>A0A8R1Y195_ONCVO</name>
<dbReference type="AlphaFoldDB" id="A0A8R1Y195"/>
<keyword evidence="2" id="KW-1185">Reference proteome</keyword>
<evidence type="ECO:0000313" key="1">
    <source>
        <dbReference type="EnsemblMetazoa" id="OVOC699.1"/>
    </source>
</evidence>